<evidence type="ECO:0000256" key="7">
    <source>
        <dbReference type="ARBA" id="ARBA00022692"/>
    </source>
</evidence>
<evidence type="ECO:0000256" key="5">
    <source>
        <dbReference type="ARBA" id="ARBA00022475"/>
    </source>
</evidence>
<evidence type="ECO:0000256" key="10">
    <source>
        <dbReference type="ARBA" id="ARBA00023002"/>
    </source>
</evidence>
<evidence type="ECO:0000313" key="15">
    <source>
        <dbReference type="EMBL" id="OLP42617.1"/>
    </source>
</evidence>
<evidence type="ECO:0000256" key="13">
    <source>
        <dbReference type="ARBA" id="ARBA00048390"/>
    </source>
</evidence>
<feature type="transmembrane region" description="Helical" evidence="14">
    <location>
        <begin position="40"/>
        <end position="61"/>
    </location>
</feature>
<evidence type="ECO:0000256" key="9">
    <source>
        <dbReference type="ARBA" id="ARBA00022989"/>
    </source>
</evidence>
<dbReference type="AlphaFoldDB" id="A0A1Q8ZL34"/>
<feature type="transmembrane region" description="Helical" evidence="14">
    <location>
        <begin position="16"/>
        <end position="34"/>
    </location>
</feature>
<feature type="binding site" description="axial binding residue" evidence="14">
    <location>
        <position position="123"/>
    </location>
    <ligand>
        <name>heme</name>
        <dbReference type="ChEBI" id="CHEBI:30413"/>
    </ligand>
    <ligandPart>
        <name>Fe</name>
        <dbReference type="ChEBI" id="CHEBI:18248"/>
    </ligandPart>
</feature>
<evidence type="ECO:0000256" key="12">
    <source>
        <dbReference type="ARBA" id="ARBA00023136"/>
    </source>
</evidence>
<evidence type="ECO:0000256" key="8">
    <source>
        <dbReference type="ARBA" id="ARBA00022723"/>
    </source>
</evidence>
<comment type="subunit">
    <text evidence="14">Homodimer.</text>
</comment>
<dbReference type="PANTHER" id="PTHR40255:SF1">
    <property type="entry name" value="PROTOPORPHYRINOGEN IX OXIDASE"/>
    <property type="match status" value="1"/>
</dbReference>
<keyword evidence="16" id="KW-1185">Reference proteome</keyword>
<comment type="catalytic activity">
    <reaction evidence="13 14">
        <text>protoporphyrinogen IX + 3 A = protoporphyrin IX + 3 AH2</text>
        <dbReference type="Rhea" id="RHEA:62000"/>
        <dbReference type="ChEBI" id="CHEBI:13193"/>
        <dbReference type="ChEBI" id="CHEBI:17499"/>
        <dbReference type="ChEBI" id="CHEBI:57306"/>
        <dbReference type="ChEBI" id="CHEBI:57307"/>
    </reaction>
</comment>
<keyword evidence="12 14" id="KW-0472">Membrane</keyword>
<dbReference type="NCBIfam" id="TIGR00701">
    <property type="entry name" value="protoporphyrinogen oxidase HemJ"/>
    <property type="match status" value="1"/>
</dbReference>
<comment type="pathway">
    <text evidence="2 14">Porphyrin-containing compound metabolism; protoporphyrin-IX biosynthesis; protoporphyrin-IX from protoporphyrinogen-IX: step 1/1.</text>
</comment>
<evidence type="ECO:0000256" key="3">
    <source>
        <dbReference type="ARBA" id="ARBA00006501"/>
    </source>
</evidence>
<protein>
    <recommendedName>
        <fullName evidence="4 14">Protoporphyrinogen IX oxidase</fullName>
        <shortName evidence="14">PPO</shortName>
        <ecNumber evidence="14">1.3.99.-</ecNumber>
    </recommendedName>
</protein>
<name>A0A1Q8ZL34_9HYPH</name>
<dbReference type="EC" id="1.3.99.-" evidence="14"/>
<comment type="cofactor">
    <cofactor evidence="14">
        <name>heme b</name>
        <dbReference type="ChEBI" id="CHEBI:60344"/>
    </cofactor>
    <text evidence="14">Binds 1 heme b (iron(II)-protoporphyrin IX) group per subunit.</text>
</comment>
<comment type="similarity">
    <text evidence="3 14">Belongs to the HemJ family.</text>
</comment>
<evidence type="ECO:0000256" key="6">
    <source>
        <dbReference type="ARBA" id="ARBA00022617"/>
    </source>
</evidence>
<comment type="caution">
    <text evidence="15">The sequence shown here is derived from an EMBL/GenBank/DDBJ whole genome shotgun (WGS) entry which is preliminary data.</text>
</comment>
<evidence type="ECO:0000256" key="2">
    <source>
        <dbReference type="ARBA" id="ARBA00005073"/>
    </source>
</evidence>
<keyword evidence="6 14" id="KW-0349">Heme</keyword>
<keyword evidence="7 14" id="KW-0812">Transmembrane</keyword>
<accession>A0A1Q8ZL34</accession>
<dbReference type="STRING" id="1867956.BJF95_00280"/>
<gene>
    <name evidence="15" type="ORF">BJF95_00280</name>
</gene>
<organism evidence="15 16">
    <name type="scientific">Rhizobium oryziradicis</name>
    <dbReference type="NCBI Taxonomy" id="1867956"/>
    <lineage>
        <taxon>Bacteria</taxon>
        <taxon>Pseudomonadati</taxon>
        <taxon>Pseudomonadota</taxon>
        <taxon>Alphaproteobacteria</taxon>
        <taxon>Hyphomicrobiales</taxon>
        <taxon>Rhizobiaceae</taxon>
        <taxon>Rhizobium/Agrobacterium group</taxon>
        <taxon>Rhizobium</taxon>
    </lineage>
</organism>
<reference evidence="15 16" key="1">
    <citation type="submission" date="2016-09" db="EMBL/GenBank/DDBJ databases">
        <title>Rhizobium oryziradicis sp. nov., isolated from the root of rice.</title>
        <authorList>
            <person name="Zhao J."/>
            <person name="Zhang X."/>
        </authorList>
    </citation>
    <scope>NUCLEOTIDE SEQUENCE [LARGE SCALE GENOMIC DNA]</scope>
    <source>
        <strain evidence="15 16">N19</strain>
    </source>
</reference>
<feature type="transmembrane region" description="Helical" evidence="14">
    <location>
        <begin position="158"/>
        <end position="176"/>
    </location>
</feature>
<comment type="subcellular location">
    <subcellularLocation>
        <location evidence="1 14">Cell membrane</location>
        <topology evidence="1 14">Multi-pass membrane protein</topology>
    </subcellularLocation>
</comment>
<comment type="function">
    <text evidence="14">Catalyzes the oxidation of protoporphyrinogen IX to protoporphyrin IX.</text>
</comment>
<keyword evidence="11 14" id="KW-0408">Iron</keyword>
<feature type="transmembrane region" description="Helical" evidence="14">
    <location>
        <begin position="92"/>
        <end position="113"/>
    </location>
</feature>
<dbReference type="InterPro" id="IPR005265">
    <property type="entry name" value="HemJ-like"/>
</dbReference>
<dbReference type="GO" id="GO:0046872">
    <property type="term" value="F:metal ion binding"/>
    <property type="evidence" value="ECO:0007669"/>
    <property type="project" value="UniProtKB-KW"/>
</dbReference>
<keyword evidence="10 14" id="KW-0560">Oxidoreductase</keyword>
<keyword evidence="8 14" id="KW-0479">Metal-binding</keyword>
<evidence type="ECO:0000256" key="4">
    <source>
        <dbReference type="ARBA" id="ARBA00017504"/>
    </source>
</evidence>
<proteinExistence type="inferred from homology"/>
<evidence type="ECO:0000256" key="1">
    <source>
        <dbReference type="ARBA" id="ARBA00004651"/>
    </source>
</evidence>
<dbReference type="GO" id="GO:0070818">
    <property type="term" value="F:protoporphyrinogen oxidase activity"/>
    <property type="evidence" value="ECO:0007669"/>
    <property type="project" value="UniProtKB-UniRule"/>
</dbReference>
<evidence type="ECO:0000313" key="16">
    <source>
        <dbReference type="Proteomes" id="UP000186894"/>
    </source>
</evidence>
<feature type="binding site" description="axial binding residue" evidence="14">
    <location>
        <position position="48"/>
    </location>
    <ligand>
        <name>heme</name>
        <dbReference type="ChEBI" id="CHEBI:30413"/>
    </ligand>
    <ligandPart>
        <name>Fe</name>
        <dbReference type="ChEBI" id="CHEBI:18248"/>
    </ligandPart>
</feature>
<evidence type="ECO:0000256" key="11">
    <source>
        <dbReference type="ARBA" id="ARBA00023004"/>
    </source>
</evidence>
<dbReference type="GO" id="GO:0005886">
    <property type="term" value="C:plasma membrane"/>
    <property type="evidence" value="ECO:0007669"/>
    <property type="project" value="UniProtKB-SubCell"/>
</dbReference>
<keyword evidence="9 14" id="KW-1133">Transmembrane helix</keyword>
<keyword evidence="5 14" id="KW-1003">Cell membrane</keyword>
<dbReference type="OrthoDB" id="9800824at2"/>
<dbReference type="UniPathway" id="UPA00251">
    <property type="reaction ID" value="UER00324"/>
</dbReference>
<dbReference type="GO" id="GO:0006782">
    <property type="term" value="P:protoporphyrinogen IX biosynthetic process"/>
    <property type="evidence" value="ECO:0007669"/>
    <property type="project" value="UniProtKB-UniRule"/>
</dbReference>
<dbReference type="HAMAP" id="MF_02239">
    <property type="entry name" value="HemJ"/>
    <property type="match status" value="1"/>
</dbReference>
<dbReference type="Pfam" id="PF03653">
    <property type="entry name" value="UPF0093"/>
    <property type="match status" value="1"/>
</dbReference>
<dbReference type="RefSeq" id="WP_075641309.1">
    <property type="nucleotide sequence ID" value="NZ_MKIM01000031.1"/>
</dbReference>
<dbReference type="PANTHER" id="PTHR40255">
    <property type="entry name" value="UPF0093 MEMBRANE PROTEIN SLR1790"/>
    <property type="match status" value="1"/>
</dbReference>
<dbReference type="EMBL" id="MKIM01000031">
    <property type="protein sequence ID" value="OLP42617.1"/>
    <property type="molecule type" value="Genomic_DNA"/>
</dbReference>
<dbReference type="Proteomes" id="UP000186894">
    <property type="component" value="Unassembled WGS sequence"/>
</dbReference>
<sequence>MSESQKSAKVGKKAQTRAVIALLIFCAIGLWLFWLGPDEAYLWIKALHIIAVMSWMAGLLYMPRLFIYHSDAPKGSVQAETFAVMERRLMNVIMRPAMAISWILGLYMASAFFHFQGGWLHAKIAAVLALTLVNEYFGKSAKAFARGDYVKTPRFWRAMNEIPTVLMIVIVVLVVVKPF</sequence>
<evidence type="ECO:0000256" key="14">
    <source>
        <dbReference type="HAMAP-Rule" id="MF_02239"/>
    </source>
</evidence>
<feature type="transmembrane region" description="Helical" evidence="14">
    <location>
        <begin position="119"/>
        <end position="137"/>
    </location>
</feature>